<evidence type="ECO:0000313" key="3">
    <source>
        <dbReference type="Proteomes" id="UP001157069"/>
    </source>
</evidence>
<keyword evidence="1" id="KW-0472">Membrane</keyword>
<feature type="transmembrane region" description="Helical" evidence="1">
    <location>
        <begin position="35"/>
        <end position="60"/>
    </location>
</feature>
<protein>
    <submittedName>
        <fullName evidence="2">Membrane protein</fullName>
    </submittedName>
</protein>
<dbReference type="Gene3D" id="1.25.40.10">
    <property type="entry name" value="Tetratricopeptide repeat domain"/>
    <property type="match status" value="1"/>
</dbReference>
<proteinExistence type="predicted"/>
<name>A0ABQ6K1Z6_9MICO</name>
<dbReference type="Proteomes" id="UP001157069">
    <property type="component" value="Unassembled WGS sequence"/>
</dbReference>
<dbReference type="SUPFAM" id="SSF48452">
    <property type="entry name" value="TPR-like"/>
    <property type="match status" value="1"/>
</dbReference>
<gene>
    <name evidence="2" type="ORF">GCM10025869_34710</name>
</gene>
<reference evidence="3" key="1">
    <citation type="journal article" date="2019" name="Int. J. Syst. Evol. Microbiol.">
        <title>The Global Catalogue of Microorganisms (GCM) 10K type strain sequencing project: providing services to taxonomists for standard genome sequencing and annotation.</title>
        <authorList>
            <consortium name="The Broad Institute Genomics Platform"/>
            <consortium name="The Broad Institute Genome Sequencing Center for Infectious Disease"/>
            <person name="Wu L."/>
            <person name="Ma J."/>
        </authorList>
    </citation>
    <scope>NUCLEOTIDE SEQUENCE [LARGE SCALE GENOMIC DNA]</scope>
    <source>
        <strain evidence="3">NBRC 108755</strain>
    </source>
</reference>
<organism evidence="2 3">
    <name type="scientific">Homoserinibacter gongjuensis</name>
    <dbReference type="NCBI Taxonomy" id="1162968"/>
    <lineage>
        <taxon>Bacteria</taxon>
        <taxon>Bacillati</taxon>
        <taxon>Actinomycetota</taxon>
        <taxon>Actinomycetes</taxon>
        <taxon>Micrococcales</taxon>
        <taxon>Microbacteriaceae</taxon>
        <taxon>Homoserinibacter</taxon>
    </lineage>
</organism>
<evidence type="ECO:0000256" key="1">
    <source>
        <dbReference type="SAM" id="Phobius"/>
    </source>
</evidence>
<dbReference type="EMBL" id="BSVA01000001">
    <property type="protein sequence ID" value="GMA92942.1"/>
    <property type="molecule type" value="Genomic_DNA"/>
</dbReference>
<keyword evidence="1" id="KW-0812">Transmembrane</keyword>
<accession>A0ABQ6K1Z6</accession>
<evidence type="ECO:0000313" key="2">
    <source>
        <dbReference type="EMBL" id="GMA92942.1"/>
    </source>
</evidence>
<keyword evidence="3" id="KW-1185">Reference proteome</keyword>
<comment type="caution">
    <text evidence="2">The sequence shown here is derived from an EMBL/GenBank/DDBJ whole genome shotgun (WGS) entry which is preliminary data.</text>
</comment>
<feature type="transmembrane region" description="Helical" evidence="1">
    <location>
        <begin position="7"/>
        <end position="29"/>
    </location>
</feature>
<sequence>MITRIGAIVMTLLLALYLIFSVYYATVLFGTGSPVAVGMGIGLLLLALLGAAFIAAELVFGVRAERLARRLETGGGLPTEVLPALPSGRVDRAAAAELFPRYREAAESAPEDWRAWFRLALAYDAAGDRRRARWATREAIRLERTHGSAG</sequence>
<dbReference type="InterPro" id="IPR011990">
    <property type="entry name" value="TPR-like_helical_dom_sf"/>
</dbReference>
<dbReference type="RefSeq" id="WP_284301695.1">
    <property type="nucleotide sequence ID" value="NZ_BSVA01000001.1"/>
</dbReference>
<keyword evidence="1" id="KW-1133">Transmembrane helix</keyword>